<dbReference type="AlphaFoldDB" id="A0A1B7LHB5"/>
<dbReference type="RefSeq" id="WP_066666719.1">
    <property type="nucleotide sequence ID" value="NZ_LYVF01000054.1"/>
</dbReference>
<proteinExistence type="predicted"/>
<dbReference type="EMBL" id="LYVF01000054">
    <property type="protein sequence ID" value="OAT85581.1"/>
    <property type="molecule type" value="Genomic_DNA"/>
</dbReference>
<dbReference type="Pfam" id="PF08901">
    <property type="entry name" value="DUF1847"/>
    <property type="match status" value="1"/>
</dbReference>
<protein>
    <recommendedName>
        <fullName evidence="3">DUF1847 domain-containing protein</fullName>
    </recommendedName>
</protein>
<evidence type="ECO:0000313" key="1">
    <source>
        <dbReference type="EMBL" id="OAT85581.1"/>
    </source>
</evidence>
<evidence type="ECO:0008006" key="3">
    <source>
        <dbReference type="Google" id="ProtNLM"/>
    </source>
</evidence>
<sequence length="184" mass="20606">MKLARPPKTTAPATRLRFPAPRRGDTWMTVVHNRRPQENELSRLEEIILLARSAGCRRIGLAYCAELTPEARLFEKIMQNHFNVKMVPCQQTVSSQESFVHNGCKRPRCAVLCDPLAQSTALNRSAVDLNISLGLCTRQDILLKKCSTAPVTTLAVRDQALAHRPLEGLYGGYYFDLYGLRPGV</sequence>
<comment type="caution">
    <text evidence="1">The sequence shown here is derived from an EMBL/GenBank/DDBJ whole genome shotgun (WGS) entry which is preliminary data.</text>
</comment>
<evidence type="ECO:0000313" key="2">
    <source>
        <dbReference type="Proteomes" id="UP000078532"/>
    </source>
</evidence>
<dbReference type="STRING" id="1838280.A6M21_05540"/>
<name>A0A1B7LHB5_9FIRM</name>
<reference evidence="1 2" key="1">
    <citation type="submission" date="2016-04" db="EMBL/GenBank/DDBJ databases">
        <authorList>
            <person name="Evans L.H."/>
            <person name="Alamgir A."/>
            <person name="Owens N."/>
            <person name="Weber N.D."/>
            <person name="Virtaneva K."/>
            <person name="Barbian K."/>
            <person name="Babar A."/>
            <person name="Rosenke K."/>
        </authorList>
    </citation>
    <scope>NUCLEOTIDE SEQUENCE [LARGE SCALE GENOMIC DNA]</scope>
    <source>
        <strain evidence="1 2">LMa1</strain>
    </source>
</reference>
<dbReference type="InterPro" id="IPR014997">
    <property type="entry name" value="DUF1847"/>
</dbReference>
<keyword evidence="2" id="KW-1185">Reference proteome</keyword>
<dbReference type="OrthoDB" id="9795204at2"/>
<dbReference type="Proteomes" id="UP000078532">
    <property type="component" value="Unassembled WGS sequence"/>
</dbReference>
<gene>
    <name evidence="1" type="ORF">A6M21_05540</name>
</gene>
<organism evidence="1 2">
    <name type="scientific">Desulfotomaculum copahuensis</name>
    <dbReference type="NCBI Taxonomy" id="1838280"/>
    <lineage>
        <taxon>Bacteria</taxon>
        <taxon>Bacillati</taxon>
        <taxon>Bacillota</taxon>
        <taxon>Clostridia</taxon>
        <taxon>Eubacteriales</taxon>
        <taxon>Desulfotomaculaceae</taxon>
        <taxon>Desulfotomaculum</taxon>
    </lineage>
</organism>
<accession>A0A1B7LHB5</accession>